<evidence type="ECO:0000313" key="1">
    <source>
        <dbReference type="EMBL" id="QVK23300.1"/>
    </source>
</evidence>
<sequence length="78" mass="8809">MTPTFKHLCRHMRAAKRELMAELLSDKDALLIASCLGKLECIYWQALGNGELTLAKGIVRLIQHSYRFHNVHVSSCVA</sequence>
<proteinExistence type="predicted"/>
<accession>A0ABX8DFY6</accession>
<reference evidence="1 2" key="1">
    <citation type="journal article" date="2012" name="Int. J. Syst. Evol. Microbiol.">
        <title>Shewanella dokdonensis sp. nov., isolated from seawater.</title>
        <authorList>
            <person name="Sung H.R."/>
            <person name="Yoon J.H."/>
            <person name="Ghim S.Y."/>
        </authorList>
    </citation>
    <scope>NUCLEOTIDE SEQUENCE [LARGE SCALE GENOMIC DNA]</scope>
    <source>
        <strain evidence="1 2">DSM 23626</strain>
    </source>
</reference>
<dbReference type="EMBL" id="CP074572">
    <property type="protein sequence ID" value="QVK23300.1"/>
    <property type="molecule type" value="Genomic_DNA"/>
</dbReference>
<evidence type="ECO:0000313" key="2">
    <source>
        <dbReference type="Proteomes" id="UP000676428"/>
    </source>
</evidence>
<organism evidence="1 2">
    <name type="scientific">Shewanella dokdonensis</name>
    <dbReference type="NCBI Taxonomy" id="712036"/>
    <lineage>
        <taxon>Bacteria</taxon>
        <taxon>Pseudomonadati</taxon>
        <taxon>Pseudomonadota</taxon>
        <taxon>Gammaproteobacteria</taxon>
        <taxon>Alteromonadales</taxon>
        <taxon>Shewanellaceae</taxon>
        <taxon>Shewanella</taxon>
    </lineage>
</organism>
<name>A0ABX8DFY6_9GAMM</name>
<gene>
    <name evidence="1" type="ORF">KHX94_00180</name>
</gene>
<keyword evidence="2" id="KW-1185">Reference proteome</keyword>
<dbReference type="Proteomes" id="UP000676428">
    <property type="component" value="Chromosome"/>
</dbReference>
<dbReference type="RefSeq" id="WP_213681932.1">
    <property type="nucleotide sequence ID" value="NZ_CP074572.1"/>
</dbReference>
<protein>
    <submittedName>
        <fullName evidence="1">Uncharacterized protein</fullName>
    </submittedName>
</protein>